<feature type="region of interest" description="Disordered" evidence="1">
    <location>
        <begin position="233"/>
        <end position="295"/>
    </location>
</feature>
<gene>
    <name evidence="2" type="ORF">BLNAU_20866</name>
</gene>
<feature type="compositionally biased region" description="Polar residues" evidence="1">
    <location>
        <begin position="268"/>
        <end position="295"/>
    </location>
</feature>
<evidence type="ECO:0000313" key="2">
    <source>
        <dbReference type="EMBL" id="KAK2944197.1"/>
    </source>
</evidence>
<feature type="compositionally biased region" description="Polar residues" evidence="1">
    <location>
        <begin position="124"/>
        <end position="134"/>
    </location>
</feature>
<comment type="caution">
    <text evidence="2">The sequence shown here is derived from an EMBL/GenBank/DDBJ whole genome shotgun (WGS) entry which is preliminary data.</text>
</comment>
<accession>A0ABQ9WXJ1</accession>
<dbReference type="EMBL" id="JARBJD010000309">
    <property type="protein sequence ID" value="KAK2944197.1"/>
    <property type="molecule type" value="Genomic_DNA"/>
</dbReference>
<name>A0ABQ9WXJ1_9EUKA</name>
<sequence length="657" mass="73280">MLILVANVTPGFVQLDNRNHLIFQNERGNNTRFYRSIQQLCLSFRTAQFKKYIMRGRKVSEALIQHAYCFFAQQYQFGLYLQMHQPHQQAHRIIAPVHIVQAGILSLTPRIFSSDTVDPDRPHAQTTGHPSQIGQPIFPAIRSLADTSEYRLQMLVMTQNGSDSETTQIFPHPTDDMGNGERNRTPTLHQIQPTTLANPQPTIVPLPSLSTSEPTVTAPTVEKRFVPRIKTGSHHPKLATASPSTSHPHSQSSHLHDLSTPKYVFPPQQGSTFTTPYCPQDTSHSTLQISSPQLTPSFSSAPNTISWPHPKNTLQVPFVHPPQQIPQFHPLVIPKQTSFHVTPNYTSPAISILHPVNAHNFNALRTPIDVDIQDPFRSFSAVVDQTETLLSSQQWCRFYQEVLSSIEGQDKDGRGTRADMVILAARVGMSAESVSLLSLTLQLSFAEIWPKFVKDLLRQFGNLLTASTAFEICLHPFGTHCIQAMIVRAGGNTDLEAQLGRHLYGHAFHTFLDLVGVIVRIGSFHAPTLEFLLSHCLQLTFPSHLSFVEIDVRRLSALQNINVFPERWKEAGPEVARSGKCIFRTLLAEGVEDALEQTLKIDRTEIRGFQVVCVSQDLSHALGGNVKSNGNAGRDSETDSGEDSESDDEDSETSDWR</sequence>
<feature type="region of interest" description="Disordered" evidence="1">
    <location>
        <begin position="115"/>
        <end position="135"/>
    </location>
</feature>
<keyword evidence="3" id="KW-1185">Reference proteome</keyword>
<organism evidence="2 3">
    <name type="scientific">Blattamonas nauphoetae</name>
    <dbReference type="NCBI Taxonomy" id="2049346"/>
    <lineage>
        <taxon>Eukaryota</taxon>
        <taxon>Metamonada</taxon>
        <taxon>Preaxostyla</taxon>
        <taxon>Oxymonadida</taxon>
        <taxon>Blattamonas</taxon>
    </lineage>
</organism>
<dbReference type="Proteomes" id="UP001281761">
    <property type="component" value="Unassembled WGS sequence"/>
</dbReference>
<feature type="region of interest" description="Disordered" evidence="1">
    <location>
        <begin position="624"/>
        <end position="657"/>
    </location>
</feature>
<feature type="compositionally biased region" description="Low complexity" evidence="1">
    <location>
        <begin position="242"/>
        <end position="253"/>
    </location>
</feature>
<reference evidence="2 3" key="1">
    <citation type="journal article" date="2022" name="bioRxiv">
        <title>Genomics of Preaxostyla Flagellates Illuminates Evolutionary Transitions and the Path Towards Mitochondrial Loss.</title>
        <authorList>
            <person name="Novak L.V.F."/>
            <person name="Treitli S.C."/>
            <person name="Pyrih J."/>
            <person name="Halakuc P."/>
            <person name="Pipaliya S.V."/>
            <person name="Vacek V."/>
            <person name="Brzon O."/>
            <person name="Soukal P."/>
            <person name="Eme L."/>
            <person name="Dacks J.B."/>
            <person name="Karnkowska A."/>
            <person name="Elias M."/>
            <person name="Hampl V."/>
        </authorList>
    </citation>
    <scope>NUCLEOTIDE SEQUENCE [LARGE SCALE GENOMIC DNA]</scope>
    <source>
        <strain evidence="2">NAU3</strain>
        <tissue evidence="2">Gut</tissue>
    </source>
</reference>
<proteinExistence type="predicted"/>
<evidence type="ECO:0000313" key="3">
    <source>
        <dbReference type="Proteomes" id="UP001281761"/>
    </source>
</evidence>
<protein>
    <submittedName>
        <fullName evidence="2">Uncharacterized protein</fullName>
    </submittedName>
</protein>
<feature type="compositionally biased region" description="Acidic residues" evidence="1">
    <location>
        <begin position="638"/>
        <end position="657"/>
    </location>
</feature>
<evidence type="ECO:0000256" key="1">
    <source>
        <dbReference type="SAM" id="MobiDB-lite"/>
    </source>
</evidence>